<feature type="compositionally biased region" description="Basic residues" evidence="9">
    <location>
        <begin position="90"/>
        <end position="100"/>
    </location>
</feature>
<dbReference type="GO" id="GO:0032040">
    <property type="term" value="C:small-subunit processome"/>
    <property type="evidence" value="ECO:0007669"/>
    <property type="project" value="InterPro"/>
</dbReference>
<protein>
    <submittedName>
        <fullName evidence="10">WD40 repeat-like protein</fullName>
    </submittedName>
</protein>
<evidence type="ECO:0000256" key="1">
    <source>
        <dbReference type="ARBA" id="ARBA00004604"/>
    </source>
</evidence>
<evidence type="ECO:0000256" key="7">
    <source>
        <dbReference type="ARBA" id="ARBA00023242"/>
    </source>
</evidence>
<keyword evidence="4 8" id="KW-0853">WD repeat</keyword>
<reference evidence="10" key="1">
    <citation type="journal article" date="2020" name="Stud. Mycol.">
        <title>101 Dothideomycetes genomes: a test case for predicting lifestyles and emergence of pathogens.</title>
        <authorList>
            <person name="Haridas S."/>
            <person name="Albert R."/>
            <person name="Binder M."/>
            <person name="Bloem J."/>
            <person name="Labutti K."/>
            <person name="Salamov A."/>
            <person name="Andreopoulos B."/>
            <person name="Baker S."/>
            <person name="Barry K."/>
            <person name="Bills G."/>
            <person name="Bluhm B."/>
            <person name="Cannon C."/>
            <person name="Castanera R."/>
            <person name="Culley D."/>
            <person name="Daum C."/>
            <person name="Ezra D."/>
            <person name="Gonzalez J."/>
            <person name="Henrissat B."/>
            <person name="Kuo A."/>
            <person name="Liang C."/>
            <person name="Lipzen A."/>
            <person name="Lutzoni F."/>
            <person name="Magnuson J."/>
            <person name="Mondo S."/>
            <person name="Nolan M."/>
            <person name="Ohm R."/>
            <person name="Pangilinan J."/>
            <person name="Park H.-J."/>
            <person name="Ramirez L."/>
            <person name="Alfaro M."/>
            <person name="Sun H."/>
            <person name="Tritt A."/>
            <person name="Yoshinaga Y."/>
            <person name="Zwiers L.-H."/>
            <person name="Turgeon B."/>
            <person name="Goodwin S."/>
            <person name="Spatafora J."/>
            <person name="Crous P."/>
            <person name="Grigoriev I."/>
        </authorList>
    </citation>
    <scope>NUCLEOTIDE SEQUENCE</scope>
    <source>
        <strain evidence="10">CBS 122367</strain>
    </source>
</reference>
<keyword evidence="7" id="KW-0539">Nucleus</keyword>
<dbReference type="EMBL" id="MU005575">
    <property type="protein sequence ID" value="KAF2687062.1"/>
    <property type="molecule type" value="Genomic_DNA"/>
</dbReference>
<evidence type="ECO:0000256" key="9">
    <source>
        <dbReference type="SAM" id="MobiDB-lite"/>
    </source>
</evidence>
<feature type="repeat" description="WD" evidence="8">
    <location>
        <begin position="422"/>
        <end position="463"/>
    </location>
</feature>
<dbReference type="OrthoDB" id="4096at2759"/>
<gene>
    <name evidence="10" type="ORF">K458DRAFT_429039</name>
</gene>
<feature type="compositionally biased region" description="Polar residues" evidence="9">
    <location>
        <begin position="38"/>
        <end position="55"/>
    </location>
</feature>
<dbReference type="GO" id="GO:0045943">
    <property type="term" value="P:positive regulation of transcription by RNA polymerase I"/>
    <property type="evidence" value="ECO:0007669"/>
    <property type="project" value="InterPro"/>
</dbReference>
<dbReference type="AlphaFoldDB" id="A0A6G1J958"/>
<proteinExistence type="predicted"/>
<feature type="compositionally biased region" description="Basic and acidic residues" evidence="9">
    <location>
        <begin position="101"/>
        <end position="120"/>
    </location>
</feature>
<dbReference type="SUPFAM" id="SSF50998">
    <property type="entry name" value="Quinoprotein alcohol dehydrogenase-like"/>
    <property type="match status" value="1"/>
</dbReference>
<feature type="compositionally biased region" description="Low complexity" evidence="9">
    <location>
        <begin position="76"/>
        <end position="87"/>
    </location>
</feature>
<dbReference type="PANTHER" id="PTHR44215">
    <property type="entry name" value="WD REPEAT-CONTAINING PROTEIN 75"/>
    <property type="match status" value="1"/>
</dbReference>
<evidence type="ECO:0000313" key="10">
    <source>
        <dbReference type="EMBL" id="KAF2687062.1"/>
    </source>
</evidence>
<dbReference type="GO" id="GO:2000234">
    <property type="term" value="P:positive regulation of rRNA processing"/>
    <property type="evidence" value="ECO:0007669"/>
    <property type="project" value="TreeGrafter"/>
</dbReference>
<dbReference type="InterPro" id="IPR053826">
    <property type="entry name" value="WDR75"/>
</dbReference>
<evidence type="ECO:0000313" key="11">
    <source>
        <dbReference type="Proteomes" id="UP000799291"/>
    </source>
</evidence>
<dbReference type="SUPFAM" id="SSF82171">
    <property type="entry name" value="DPP6 N-terminal domain-like"/>
    <property type="match status" value="1"/>
</dbReference>
<evidence type="ECO:0000256" key="3">
    <source>
        <dbReference type="ARBA" id="ARBA00022552"/>
    </source>
</evidence>
<evidence type="ECO:0000256" key="6">
    <source>
        <dbReference type="ARBA" id="ARBA00023163"/>
    </source>
</evidence>
<keyword evidence="6" id="KW-0804">Transcription</keyword>
<keyword evidence="11" id="KW-1185">Reference proteome</keyword>
<sequence length="1042" mass="114366">MADVNGMPKLKRKREGAEPLRKKVKTQRKSKTEDAEGETSTPLKAPVSTPSSSNADMKPAPPSSLKKEPTPTPQRSQANSASAADSSTPKARKDKKRDRNQKKDEPKASEAKEPFVERETPTTVVVNGDNADKSTKKEKKQKKRKGKQNDQWSLSEPQGGWFLQQDPVFSPDEKHLLLAKLKTLEVYATETSLLAKELPVGGSGVILSYATSSAQSNQAYIADSAGMITLWDWTNGSKIGRWDIGANVRHLDVVKQPGSDQDLLYTHETGNSHVINVHALRTGAQASKTELRRILKTSKPISGLQVLLGGKIVVASSANCVMVGKRAKLHKTAVQDFEYVWREFETSGRITTFSAYIHIPGAEKSKKPLQDPRDNLDLAIGDSEGVIHLFEDIFTSFAAIEKSQKEKAGKAIGLESLRPKRLHWHREAVGSLKWSRDGNYLISGGDETVLTIWQLSTGKQQHLPHLTAAIENVVVSPSGASYAISLANNSVIVLSTSELLAKTNIIGLQSRRVDQEQQPRESNSSTYSFELFGPVPMTVDSKNSHVIFATPSSQPHRHHGGLLPEPYAQTYDIATHRAVARQALTRNNATDTNVDPEGQRVREPNVQFIQTSHDGMWLATVDEWLPPSSAMGHIEEGDLKANEEERLFRRESYLKIWRWDEKGAQWVLDARIDAPHFHKGVAAHARVVDLVADPSCTGFATVGDDRIVRVWRPKTRTRDGIVVRGGDRMQGLVTWSLDRSIGIPSKLDIDESDQTLQDLSTLQSCHLAFSADGSALAAGVSWASGTDPGVIHIIDADEGIIRRSITEIDITELSGLGIFGRYLIAVSNTIVVWDMVIDQFVHSMPIDTPGVDTAHRAQLVRLAVNEEDGTFAVSAPRFEKEEKAGSRRFLKTSTRVSVFDPNHPKALWNRSVPGIVLALASAKGGRGYITLDASSSIRTISPKATTQQLPTPPPETMPLLLTDSVDVDEIDDAKQKPYLQLDASEELLRDSENDKPVVRPEQLQAIFESGSSNALPAVRDLFDAIVGLYARKPRASGVVGAV</sequence>
<feature type="compositionally biased region" description="Basic residues" evidence="9">
    <location>
        <begin position="136"/>
        <end position="146"/>
    </location>
</feature>
<dbReference type="GO" id="GO:0003723">
    <property type="term" value="F:RNA binding"/>
    <property type="evidence" value="ECO:0007669"/>
    <property type="project" value="InterPro"/>
</dbReference>
<dbReference type="PROSITE" id="PS50294">
    <property type="entry name" value="WD_REPEATS_REGION"/>
    <property type="match status" value="1"/>
</dbReference>
<keyword evidence="3" id="KW-0698">rRNA processing</keyword>
<evidence type="ECO:0000256" key="8">
    <source>
        <dbReference type="PROSITE-ProRule" id="PRU00221"/>
    </source>
</evidence>
<dbReference type="InterPro" id="IPR001680">
    <property type="entry name" value="WD40_rpt"/>
</dbReference>
<organism evidence="10 11">
    <name type="scientific">Lentithecium fluviatile CBS 122367</name>
    <dbReference type="NCBI Taxonomy" id="1168545"/>
    <lineage>
        <taxon>Eukaryota</taxon>
        <taxon>Fungi</taxon>
        <taxon>Dikarya</taxon>
        <taxon>Ascomycota</taxon>
        <taxon>Pezizomycotina</taxon>
        <taxon>Dothideomycetes</taxon>
        <taxon>Pleosporomycetidae</taxon>
        <taxon>Pleosporales</taxon>
        <taxon>Massarineae</taxon>
        <taxon>Lentitheciaceae</taxon>
        <taxon>Lentithecium</taxon>
    </lineage>
</organism>
<dbReference type="PANTHER" id="PTHR44215:SF1">
    <property type="entry name" value="WD REPEAT-CONTAINING PROTEIN 75"/>
    <property type="match status" value="1"/>
</dbReference>
<dbReference type="Gene3D" id="2.130.10.10">
    <property type="entry name" value="YVTN repeat-like/Quinoprotein amine dehydrogenase"/>
    <property type="match status" value="3"/>
</dbReference>
<dbReference type="InterPro" id="IPR011047">
    <property type="entry name" value="Quinoprotein_ADH-like_sf"/>
</dbReference>
<dbReference type="GO" id="GO:0006364">
    <property type="term" value="P:rRNA processing"/>
    <property type="evidence" value="ECO:0007669"/>
    <property type="project" value="UniProtKB-KW"/>
</dbReference>
<evidence type="ECO:0000256" key="2">
    <source>
        <dbReference type="ARBA" id="ARBA00022517"/>
    </source>
</evidence>
<name>A0A6G1J958_9PLEO</name>
<dbReference type="InterPro" id="IPR015943">
    <property type="entry name" value="WD40/YVTN_repeat-like_dom_sf"/>
</dbReference>
<evidence type="ECO:0000256" key="5">
    <source>
        <dbReference type="ARBA" id="ARBA00022737"/>
    </source>
</evidence>
<dbReference type="Pfam" id="PF23869">
    <property type="entry name" value="Beta-prop_WDR75_1st"/>
    <property type="match status" value="1"/>
</dbReference>
<dbReference type="SMART" id="SM00320">
    <property type="entry name" value="WD40"/>
    <property type="match status" value="3"/>
</dbReference>
<dbReference type="Proteomes" id="UP000799291">
    <property type="component" value="Unassembled WGS sequence"/>
</dbReference>
<accession>A0A6G1J958</accession>
<feature type="region of interest" description="Disordered" evidence="9">
    <location>
        <begin position="1"/>
        <end position="159"/>
    </location>
</feature>
<evidence type="ECO:0000256" key="4">
    <source>
        <dbReference type="ARBA" id="ARBA00022574"/>
    </source>
</evidence>
<dbReference type="PROSITE" id="PS50082">
    <property type="entry name" value="WD_REPEATS_2"/>
    <property type="match status" value="1"/>
</dbReference>
<keyword evidence="5" id="KW-0677">Repeat</keyword>
<comment type="subcellular location">
    <subcellularLocation>
        <location evidence="1">Nucleus</location>
        <location evidence="1">Nucleolus</location>
    </subcellularLocation>
</comment>
<keyword evidence="2" id="KW-0690">Ribosome biogenesis</keyword>